<name>A0ABT4LJ07_9PROT</name>
<evidence type="ECO:0000313" key="2">
    <source>
        <dbReference type="Proteomes" id="UP001069802"/>
    </source>
</evidence>
<dbReference type="Proteomes" id="UP001069802">
    <property type="component" value="Unassembled WGS sequence"/>
</dbReference>
<organism evidence="1 2">
    <name type="scientific">Kiloniella laminariae</name>
    <dbReference type="NCBI Taxonomy" id="454162"/>
    <lineage>
        <taxon>Bacteria</taxon>
        <taxon>Pseudomonadati</taxon>
        <taxon>Pseudomonadota</taxon>
        <taxon>Alphaproteobacteria</taxon>
        <taxon>Rhodospirillales</taxon>
        <taxon>Kiloniellaceae</taxon>
        <taxon>Kiloniella</taxon>
    </lineage>
</organism>
<reference evidence="1" key="1">
    <citation type="submission" date="2022-12" db="EMBL/GenBank/DDBJ databases">
        <title>Bacterial isolates from different developmental stages of Nematostella vectensis.</title>
        <authorList>
            <person name="Fraune S."/>
        </authorList>
    </citation>
    <scope>NUCLEOTIDE SEQUENCE</scope>
    <source>
        <strain evidence="1">G21630-S1</strain>
    </source>
</reference>
<evidence type="ECO:0000313" key="1">
    <source>
        <dbReference type="EMBL" id="MCZ4281061.1"/>
    </source>
</evidence>
<keyword evidence="2" id="KW-1185">Reference proteome</keyword>
<comment type="caution">
    <text evidence="1">The sequence shown here is derived from an EMBL/GenBank/DDBJ whole genome shotgun (WGS) entry which is preliminary data.</text>
</comment>
<dbReference type="EMBL" id="JAPWGY010000003">
    <property type="protein sequence ID" value="MCZ4281061.1"/>
    <property type="molecule type" value="Genomic_DNA"/>
</dbReference>
<accession>A0ABT4LJ07</accession>
<gene>
    <name evidence="1" type="ORF">O4H49_09750</name>
</gene>
<sequence length="82" mass="9129">MILRAENVYDDIFEKLILDLASKEMVEEAYFETVTEALARNESLLTAHKEGVTAAAMLLAAMTGTEEDDARKEVVALDLRPQ</sequence>
<protein>
    <submittedName>
        <fullName evidence="1">Uncharacterized protein</fullName>
    </submittedName>
</protein>
<proteinExistence type="predicted"/>